<proteinExistence type="predicted"/>
<feature type="compositionally biased region" description="Acidic residues" evidence="1">
    <location>
        <begin position="293"/>
        <end position="302"/>
    </location>
</feature>
<accession>A0AAE0FM51</accession>
<evidence type="ECO:0000313" key="4">
    <source>
        <dbReference type="Proteomes" id="UP001190700"/>
    </source>
</evidence>
<protein>
    <recommendedName>
        <fullName evidence="2">Apple domain-containing protein</fullName>
    </recommendedName>
</protein>
<keyword evidence="4" id="KW-1185">Reference proteome</keyword>
<organism evidence="3 4">
    <name type="scientific">Cymbomonas tetramitiformis</name>
    <dbReference type="NCBI Taxonomy" id="36881"/>
    <lineage>
        <taxon>Eukaryota</taxon>
        <taxon>Viridiplantae</taxon>
        <taxon>Chlorophyta</taxon>
        <taxon>Pyramimonadophyceae</taxon>
        <taxon>Pyramimonadales</taxon>
        <taxon>Pyramimonadaceae</taxon>
        <taxon>Cymbomonas</taxon>
    </lineage>
</organism>
<comment type="caution">
    <text evidence="3">The sequence shown here is derived from an EMBL/GenBank/DDBJ whole genome shotgun (WGS) entry which is preliminary data.</text>
</comment>
<feature type="compositionally biased region" description="Polar residues" evidence="1">
    <location>
        <begin position="275"/>
        <end position="288"/>
    </location>
</feature>
<evidence type="ECO:0000256" key="1">
    <source>
        <dbReference type="SAM" id="MobiDB-lite"/>
    </source>
</evidence>
<feature type="compositionally biased region" description="Polar residues" evidence="1">
    <location>
        <begin position="314"/>
        <end position="325"/>
    </location>
</feature>
<name>A0AAE0FM51_9CHLO</name>
<dbReference type="Proteomes" id="UP001190700">
    <property type="component" value="Unassembled WGS sequence"/>
</dbReference>
<reference evidence="3 4" key="1">
    <citation type="journal article" date="2015" name="Genome Biol. Evol.">
        <title>Comparative Genomics of a Bacterivorous Green Alga Reveals Evolutionary Causalities and Consequences of Phago-Mixotrophic Mode of Nutrition.</title>
        <authorList>
            <person name="Burns J.A."/>
            <person name="Paasch A."/>
            <person name="Narechania A."/>
            <person name="Kim E."/>
        </authorList>
    </citation>
    <scope>NUCLEOTIDE SEQUENCE [LARGE SCALE GENOMIC DNA]</scope>
    <source>
        <strain evidence="3 4">PLY_AMNH</strain>
    </source>
</reference>
<dbReference type="EMBL" id="LGRX02016250">
    <property type="protein sequence ID" value="KAK3262376.1"/>
    <property type="molecule type" value="Genomic_DNA"/>
</dbReference>
<dbReference type="Pfam" id="PF14295">
    <property type="entry name" value="PAN_4"/>
    <property type="match status" value="2"/>
</dbReference>
<evidence type="ECO:0000313" key="3">
    <source>
        <dbReference type="EMBL" id="KAK3262376.1"/>
    </source>
</evidence>
<feature type="domain" description="Apple" evidence="2">
    <location>
        <begin position="129"/>
        <end position="169"/>
    </location>
</feature>
<gene>
    <name evidence="3" type="ORF">CYMTET_28764</name>
</gene>
<feature type="domain" description="Apple" evidence="2">
    <location>
        <begin position="217"/>
        <end position="255"/>
    </location>
</feature>
<feature type="region of interest" description="Disordered" evidence="1">
    <location>
        <begin position="267"/>
        <end position="352"/>
    </location>
</feature>
<dbReference type="AlphaFoldDB" id="A0AAE0FM51"/>
<dbReference type="InterPro" id="IPR003609">
    <property type="entry name" value="Pan_app"/>
</dbReference>
<sequence>MTHFAAESPSPAASWSVSGESSAGVALVQAEAANDKPLDGNKDKTPALSFSPEEFVAMIDICKDRLKQLTNVAGLSSRCRQVLLQHLHIRKEQSAAEKEDVSEDVSKRKIGVPKLGACEEGSYLKEASGPQADVDECAAACAVSPKCTSFAFCSARHAGCVRKQNLCALYSICNTIGTNGGAWTGFRTYNVSTACTSSLLRDASRGVKPASSAGAPVAKSAEECAKLCARASGCALYVWHGPAFAETQWAGRCLLLTAEDVDQKLDPDTWPAASHATSGLCNATTPARRSSGDDDEIPEEEARDVTAGEDASLNEGQSAEENTAASAEDGAEVAVDTEGSGEDGMNTEGGVEEVADAEVSVEEVADAEDAEVEEVADAERWRQMQSVEEVAVEEVADAEEGGVEEVADAEGGVEEAPDMEEGGEEAPDLDEGVEGFVAAQEEEERE</sequence>
<feature type="region of interest" description="Disordered" evidence="1">
    <location>
        <begin position="394"/>
        <end position="446"/>
    </location>
</feature>
<dbReference type="Gene3D" id="3.50.4.10">
    <property type="entry name" value="Hepatocyte Growth Factor"/>
    <property type="match status" value="1"/>
</dbReference>
<evidence type="ECO:0000259" key="2">
    <source>
        <dbReference type="Pfam" id="PF14295"/>
    </source>
</evidence>
<feature type="compositionally biased region" description="Acidic residues" evidence="1">
    <location>
        <begin position="394"/>
        <end position="433"/>
    </location>
</feature>